<evidence type="ECO:0000313" key="2">
    <source>
        <dbReference type="EMBL" id="KKP37467.1"/>
    </source>
</evidence>
<reference evidence="2 3" key="1">
    <citation type="journal article" date="2015" name="Nature">
        <title>rRNA introns, odd ribosomes, and small enigmatic genomes across a large radiation of phyla.</title>
        <authorList>
            <person name="Brown C.T."/>
            <person name="Hug L.A."/>
            <person name="Thomas B.C."/>
            <person name="Sharon I."/>
            <person name="Castelle C.J."/>
            <person name="Singh A."/>
            <person name="Wilkins M.J."/>
            <person name="Williams K.H."/>
            <person name="Banfield J.F."/>
        </authorList>
    </citation>
    <scope>NUCLEOTIDE SEQUENCE [LARGE SCALE GENOMIC DNA]</scope>
</reference>
<feature type="transmembrane region" description="Helical" evidence="1">
    <location>
        <begin position="12"/>
        <end position="34"/>
    </location>
</feature>
<dbReference type="EMBL" id="LBOK01000003">
    <property type="protein sequence ID" value="KKP37467.1"/>
    <property type="molecule type" value="Genomic_DNA"/>
</dbReference>
<name>A0A0G0C2D2_9BACT</name>
<dbReference type="AlphaFoldDB" id="A0A0G0C2D2"/>
<keyword evidence="1" id="KW-0812">Transmembrane</keyword>
<dbReference type="Proteomes" id="UP000034349">
    <property type="component" value="Unassembled WGS sequence"/>
</dbReference>
<organism evidence="2 3">
    <name type="scientific">Candidatus Roizmanbacteria bacterium GW2011_GWA2_32_13</name>
    <dbReference type="NCBI Taxonomy" id="1618475"/>
    <lineage>
        <taxon>Bacteria</taxon>
        <taxon>Candidatus Roizmaniibacteriota</taxon>
    </lineage>
</organism>
<evidence type="ECO:0000256" key="1">
    <source>
        <dbReference type="SAM" id="Phobius"/>
    </source>
</evidence>
<sequence length="66" mass="7690">MRNLNLNQKRIVTDVLVNLSVAFISICTVTPIIFKLEFDFDLLIFIFIIIIISILMIIYSVDLMKK</sequence>
<keyword evidence="1" id="KW-0472">Membrane</keyword>
<evidence type="ECO:0000313" key="3">
    <source>
        <dbReference type="Proteomes" id="UP000034349"/>
    </source>
</evidence>
<protein>
    <submittedName>
        <fullName evidence="2">Uncharacterized protein</fullName>
    </submittedName>
</protein>
<comment type="caution">
    <text evidence="2">The sequence shown here is derived from an EMBL/GenBank/DDBJ whole genome shotgun (WGS) entry which is preliminary data.</text>
</comment>
<accession>A0A0G0C2D2</accession>
<feature type="transmembrane region" description="Helical" evidence="1">
    <location>
        <begin position="40"/>
        <end position="61"/>
    </location>
</feature>
<gene>
    <name evidence="2" type="ORF">UR23_C0003G0002</name>
</gene>
<proteinExistence type="predicted"/>
<keyword evidence="1" id="KW-1133">Transmembrane helix</keyword>